<comment type="function">
    <text evidence="1">Required for O(2)-independent ubiquinone (coenzyme Q) biosynthesis. Likely functions as an accessory factor.</text>
</comment>
<evidence type="ECO:0000313" key="4">
    <source>
        <dbReference type="Proteomes" id="UP000050902"/>
    </source>
</evidence>
<evidence type="ECO:0000256" key="1">
    <source>
        <dbReference type="HAMAP-Rule" id="MF_02231"/>
    </source>
</evidence>
<dbReference type="Gene3D" id="3.30.1050.10">
    <property type="entry name" value="SCP2 sterol-binding domain"/>
    <property type="match status" value="1"/>
</dbReference>
<dbReference type="EMBL" id="LDJG01000016">
    <property type="protein sequence ID" value="KRG56746.1"/>
    <property type="molecule type" value="Genomic_DNA"/>
</dbReference>
<dbReference type="InterPro" id="IPR036527">
    <property type="entry name" value="SCP2_sterol-bd_dom_sf"/>
</dbReference>
<keyword evidence="4" id="KW-1185">Reference proteome</keyword>
<dbReference type="InterPro" id="IPR003033">
    <property type="entry name" value="SCP2_sterol-bd_dom"/>
</dbReference>
<comment type="caution">
    <text evidence="3">The sequence shown here is derived from an EMBL/GenBank/DDBJ whole genome shotgun (WGS) entry which is preliminary data.</text>
</comment>
<dbReference type="Proteomes" id="UP000050902">
    <property type="component" value="Unassembled WGS sequence"/>
</dbReference>
<comment type="similarity">
    <text evidence="1">Belongs to the UbiT family.</text>
</comment>
<protein>
    <recommendedName>
        <fullName evidence="1">Ubiquinone biosynthesis accessory factor UbiT</fullName>
    </recommendedName>
</protein>
<dbReference type="HAMAP" id="MF_02231">
    <property type="entry name" value="UbiT"/>
    <property type="match status" value="1"/>
</dbReference>
<accession>A0ABR5NIU8</accession>
<keyword evidence="1" id="KW-0831">Ubiquinone biosynthesis</keyword>
<evidence type="ECO:0000313" key="3">
    <source>
        <dbReference type="EMBL" id="KRG56746.1"/>
    </source>
</evidence>
<dbReference type="Pfam" id="PF02036">
    <property type="entry name" value="SCP2"/>
    <property type="match status" value="1"/>
</dbReference>
<feature type="domain" description="SCP2" evidence="2">
    <location>
        <begin position="33"/>
        <end position="126"/>
    </location>
</feature>
<evidence type="ECO:0000259" key="2">
    <source>
        <dbReference type="Pfam" id="PF02036"/>
    </source>
</evidence>
<comment type="pathway">
    <text evidence="1">Cofactor biosynthesis; ubiquinone biosynthesis.</text>
</comment>
<proteinExistence type="inferred from homology"/>
<name>A0ABR5NIU8_9GAMM</name>
<dbReference type="InterPro" id="IPR016830">
    <property type="entry name" value="UbiT"/>
</dbReference>
<organism evidence="3 4">
    <name type="scientific">Stenotrophomonas nitritireducens</name>
    <dbReference type="NCBI Taxonomy" id="83617"/>
    <lineage>
        <taxon>Bacteria</taxon>
        <taxon>Pseudomonadati</taxon>
        <taxon>Pseudomonadota</taxon>
        <taxon>Gammaproteobacteria</taxon>
        <taxon>Lysobacterales</taxon>
        <taxon>Lysobacteraceae</taxon>
        <taxon>Stenotrophomonas</taxon>
    </lineage>
</organism>
<dbReference type="SUPFAM" id="SSF55718">
    <property type="entry name" value="SCP-like"/>
    <property type="match status" value="1"/>
</dbReference>
<sequence>MLRWLPPPRYWRPLLSRIPEPVHARVVPRVLERAVSAPEVLRSLEALEGRRLGIDVRDLGLRWVIELADGRLRLAEGDAEATIRGSATDLSLLASRQEDADTLFFQRRLELTGDTELGLLLRNLLDRMPWEAIPLAQRIALQRGSRLLRAAREAHARRH</sequence>
<reference evidence="3 4" key="1">
    <citation type="submission" date="2015-05" db="EMBL/GenBank/DDBJ databases">
        <title>Genome sequencing and analysis of members of genus Stenotrophomonas.</title>
        <authorList>
            <person name="Patil P.P."/>
            <person name="Midha S."/>
            <person name="Patil P.B."/>
        </authorList>
    </citation>
    <scope>NUCLEOTIDE SEQUENCE [LARGE SCALE GENOMIC DNA]</scope>
    <source>
        <strain evidence="3 4">DSM 12575</strain>
    </source>
</reference>
<gene>
    <name evidence="1" type="primary">ubiT</name>
    <name evidence="3" type="ORF">ABB22_11225</name>
</gene>